<accession>A0ABQ4N404</accession>
<name>A0ABQ4N404_9BACL</name>
<protein>
    <submittedName>
        <fullName evidence="1">Uncharacterized protein</fullName>
    </submittedName>
</protein>
<evidence type="ECO:0000313" key="1">
    <source>
        <dbReference type="EMBL" id="GIQ62934.1"/>
    </source>
</evidence>
<dbReference type="Proteomes" id="UP000680304">
    <property type="component" value="Unassembled WGS sequence"/>
</dbReference>
<evidence type="ECO:0000313" key="2">
    <source>
        <dbReference type="Proteomes" id="UP000680304"/>
    </source>
</evidence>
<proteinExistence type="predicted"/>
<organism evidence="1 2">
    <name type="scientific">Paenibacillus cisolokensis</name>
    <dbReference type="NCBI Taxonomy" id="1658519"/>
    <lineage>
        <taxon>Bacteria</taxon>
        <taxon>Bacillati</taxon>
        <taxon>Bacillota</taxon>
        <taxon>Bacilli</taxon>
        <taxon>Bacillales</taxon>
        <taxon>Paenibacillaceae</taxon>
        <taxon>Paenibacillus</taxon>
    </lineage>
</organism>
<sequence>MNQYERGIAEALTSLYGYEPQEARSLVIRYIEVIRRLDGYDNCEDHAQRLHLARKTDVSPEEWLTRIQDAERGALRDTGIEFEENRYAQ</sequence>
<reference evidence="1 2" key="1">
    <citation type="submission" date="2021-04" db="EMBL/GenBank/DDBJ databases">
        <title>Draft genome sequence of Paenibacillus cisolokensis, LC2-13A.</title>
        <authorList>
            <person name="Uke A."/>
            <person name="Chhe C."/>
            <person name="Baramee S."/>
            <person name="Kosugi A."/>
        </authorList>
    </citation>
    <scope>NUCLEOTIDE SEQUENCE [LARGE SCALE GENOMIC DNA]</scope>
    <source>
        <strain evidence="1 2">LC2-13A</strain>
    </source>
</reference>
<dbReference type="EMBL" id="BOVJ01000049">
    <property type="protein sequence ID" value="GIQ62934.1"/>
    <property type="molecule type" value="Genomic_DNA"/>
</dbReference>
<keyword evidence="2" id="KW-1185">Reference proteome</keyword>
<gene>
    <name evidence="1" type="ORF">PACILC2_15020</name>
</gene>
<dbReference type="RefSeq" id="WP_062490986.1">
    <property type="nucleotide sequence ID" value="NZ_BOVJ01000049.1"/>
</dbReference>
<comment type="caution">
    <text evidence="1">The sequence shown here is derived from an EMBL/GenBank/DDBJ whole genome shotgun (WGS) entry which is preliminary data.</text>
</comment>